<dbReference type="Proteomes" id="UP000730739">
    <property type="component" value="Unassembled WGS sequence"/>
</dbReference>
<evidence type="ECO:0000313" key="1">
    <source>
        <dbReference type="EMBL" id="MBP2233691.1"/>
    </source>
</evidence>
<comment type="caution">
    <text evidence="1">The sequence shown here is derived from an EMBL/GenBank/DDBJ whole genome shotgun (WGS) entry which is preliminary data.</text>
</comment>
<reference evidence="1 2" key="1">
    <citation type="submission" date="2021-03" db="EMBL/GenBank/DDBJ databases">
        <title>Genomic Encyclopedia of Type Strains, Phase IV (KMG-IV): sequencing the most valuable type-strain genomes for metagenomic binning, comparative biology and taxonomic classification.</title>
        <authorList>
            <person name="Goeker M."/>
        </authorList>
    </citation>
    <scope>NUCLEOTIDE SEQUENCE [LARGE SCALE GENOMIC DNA]</scope>
    <source>
        <strain evidence="1 2">DSM 13372</strain>
    </source>
</reference>
<evidence type="ECO:0000313" key="2">
    <source>
        <dbReference type="Proteomes" id="UP000730739"/>
    </source>
</evidence>
<name>A0ABS4QSQ4_9HYPH</name>
<proteinExistence type="predicted"/>
<accession>A0ABS4QSQ4</accession>
<gene>
    <name evidence="1" type="ORF">J2Z31_000181</name>
</gene>
<sequence length="81" mass="8576">MRDAGHGRDSACGPSSCLLNAATFAKNDVGSLGFATLAKIDEMCVSEMCPGAGQIRSAEQNSRSPQLDPIEFRAMIILEIC</sequence>
<organism evidence="1 2">
    <name type="scientific">Sinorhizobium kostiense</name>
    <dbReference type="NCBI Taxonomy" id="76747"/>
    <lineage>
        <taxon>Bacteria</taxon>
        <taxon>Pseudomonadati</taxon>
        <taxon>Pseudomonadota</taxon>
        <taxon>Alphaproteobacteria</taxon>
        <taxon>Hyphomicrobiales</taxon>
        <taxon>Rhizobiaceae</taxon>
        <taxon>Sinorhizobium/Ensifer group</taxon>
        <taxon>Sinorhizobium</taxon>
    </lineage>
</organism>
<protein>
    <submittedName>
        <fullName evidence="1">Uncharacterized protein</fullName>
    </submittedName>
</protein>
<keyword evidence="2" id="KW-1185">Reference proteome</keyword>
<dbReference type="EMBL" id="JAGILA010000001">
    <property type="protein sequence ID" value="MBP2233691.1"/>
    <property type="molecule type" value="Genomic_DNA"/>
</dbReference>